<evidence type="ECO:0000313" key="3">
    <source>
        <dbReference type="Proteomes" id="UP000697802"/>
    </source>
</evidence>
<protein>
    <recommendedName>
        <fullName evidence="1">Transposase DDE domain-containing protein</fullName>
    </recommendedName>
</protein>
<dbReference type="Proteomes" id="UP000697802">
    <property type="component" value="Unassembled WGS sequence"/>
</dbReference>
<organism evidence="2 3">
    <name type="scientific">Photorhabdus tasmaniensis</name>
    <dbReference type="NCBI Taxonomy" id="1004159"/>
    <lineage>
        <taxon>Bacteria</taxon>
        <taxon>Pseudomonadati</taxon>
        <taxon>Pseudomonadota</taxon>
        <taxon>Gammaproteobacteria</taxon>
        <taxon>Enterobacterales</taxon>
        <taxon>Morganellaceae</taxon>
        <taxon>Photorhabdus</taxon>
    </lineage>
</organism>
<accession>A0ABX0GHG1</accession>
<proteinExistence type="predicted"/>
<feature type="domain" description="Transposase DDE" evidence="1">
    <location>
        <begin position="30"/>
        <end position="114"/>
    </location>
</feature>
<dbReference type="EMBL" id="PUJU01000015">
    <property type="protein sequence ID" value="NHB87855.1"/>
    <property type="molecule type" value="Genomic_DNA"/>
</dbReference>
<comment type="caution">
    <text evidence="2">The sequence shown here is derived from an EMBL/GenBank/DDBJ whole genome shotgun (WGS) entry which is preliminary data.</text>
</comment>
<dbReference type="Pfam" id="PF13612">
    <property type="entry name" value="DDE_Tnp_1_3"/>
    <property type="match status" value="1"/>
</dbReference>
<evidence type="ECO:0000313" key="2">
    <source>
        <dbReference type="EMBL" id="NHB87855.1"/>
    </source>
</evidence>
<dbReference type="InterPro" id="IPR025668">
    <property type="entry name" value="Tnp_DDE_dom"/>
</dbReference>
<name>A0ABX0GHG1_9GAMM</name>
<reference evidence="2 3" key="1">
    <citation type="submission" date="2018-02" db="EMBL/GenBank/DDBJ databases">
        <authorList>
            <person name="Machado R.A."/>
        </authorList>
    </citation>
    <scope>NUCLEOTIDE SEQUENCE [LARGE SCALE GENOMIC DNA]</scope>
    <source>
        <strain evidence="2 3">T327</strain>
    </source>
</reference>
<sequence>MSNLEELYCCVDDFCQKSIPLCAFFSSRKAETLGIAFIDSTKIAVCHNLRIPHHRVFEGVAQRGKTSTGWFYGFKLHRVINDCGELLAVKLTSGNKDDRHPVKARVQGLTGCLWR</sequence>
<gene>
    <name evidence="2" type="ORF">C5471_09120</name>
</gene>
<keyword evidence="3" id="KW-1185">Reference proteome</keyword>
<evidence type="ECO:0000259" key="1">
    <source>
        <dbReference type="Pfam" id="PF13612"/>
    </source>
</evidence>